<dbReference type="Gene3D" id="2.60.40.60">
    <property type="entry name" value="Cadherins"/>
    <property type="match status" value="2"/>
</dbReference>
<keyword evidence="4" id="KW-0325">Glycoprotein</keyword>
<gene>
    <name evidence="7" type="primary">CDH23_0</name>
    <name evidence="7" type="ORF">NPIL_113411</name>
</gene>
<protein>
    <submittedName>
        <fullName evidence="7">Cadherin-23</fullName>
    </submittedName>
</protein>
<dbReference type="InterPro" id="IPR050174">
    <property type="entry name" value="Protocadherin/Cadherin-CA"/>
</dbReference>
<dbReference type="EMBL" id="BMAW01026460">
    <property type="protein sequence ID" value="GFT97477.1"/>
    <property type="molecule type" value="Genomic_DNA"/>
</dbReference>
<evidence type="ECO:0000256" key="5">
    <source>
        <dbReference type="PROSITE-ProRule" id="PRU00043"/>
    </source>
</evidence>
<dbReference type="GO" id="GO:0005886">
    <property type="term" value="C:plasma membrane"/>
    <property type="evidence" value="ECO:0007669"/>
    <property type="project" value="TreeGrafter"/>
</dbReference>
<dbReference type="OrthoDB" id="6491773at2759"/>
<dbReference type="AlphaFoldDB" id="A0A8X6Q394"/>
<sequence>MVQKRIDREKIDKFTLTIKVSKPSEPVTEFGEPYNYQDLSQTQVTILIEDIDDNPPAFDNSNYVLGARGNTDVDTELLVLHASDPDASSSPITYSIKNMAFIRVCIFCDLKIRIFQIL</sequence>
<evidence type="ECO:0000256" key="1">
    <source>
        <dbReference type="ARBA" id="ARBA00004167"/>
    </source>
</evidence>
<name>A0A8X6Q394_NEPPI</name>
<dbReference type="InterPro" id="IPR015919">
    <property type="entry name" value="Cadherin-like_sf"/>
</dbReference>
<reference evidence="7" key="1">
    <citation type="submission" date="2020-08" db="EMBL/GenBank/DDBJ databases">
        <title>Multicomponent nature underlies the extraordinary mechanical properties of spider dragline silk.</title>
        <authorList>
            <person name="Kono N."/>
            <person name="Nakamura H."/>
            <person name="Mori M."/>
            <person name="Yoshida Y."/>
            <person name="Ohtoshi R."/>
            <person name="Malay A.D."/>
            <person name="Moran D.A.P."/>
            <person name="Tomita M."/>
            <person name="Numata K."/>
            <person name="Arakawa K."/>
        </authorList>
    </citation>
    <scope>NUCLEOTIDE SEQUENCE</scope>
</reference>
<dbReference type="PROSITE" id="PS50268">
    <property type="entry name" value="CADHERIN_2"/>
    <property type="match status" value="1"/>
</dbReference>
<keyword evidence="3" id="KW-0472">Membrane</keyword>
<keyword evidence="3" id="KW-1133">Transmembrane helix</keyword>
<dbReference type="Proteomes" id="UP000887013">
    <property type="component" value="Unassembled WGS sequence"/>
</dbReference>
<dbReference type="InterPro" id="IPR002126">
    <property type="entry name" value="Cadherin-like_dom"/>
</dbReference>
<evidence type="ECO:0000256" key="2">
    <source>
        <dbReference type="ARBA" id="ARBA00022692"/>
    </source>
</evidence>
<dbReference type="CDD" id="cd11304">
    <property type="entry name" value="Cadherin_repeat"/>
    <property type="match status" value="1"/>
</dbReference>
<keyword evidence="2" id="KW-0812">Transmembrane</keyword>
<dbReference type="PANTHER" id="PTHR24028:SF328">
    <property type="entry name" value="CADHERIN-3"/>
    <property type="match status" value="1"/>
</dbReference>
<evidence type="ECO:0000256" key="4">
    <source>
        <dbReference type="ARBA" id="ARBA00023180"/>
    </source>
</evidence>
<comment type="caution">
    <text evidence="7">The sequence shown here is derived from an EMBL/GenBank/DDBJ whole genome shotgun (WGS) entry which is preliminary data.</text>
</comment>
<evidence type="ECO:0000313" key="8">
    <source>
        <dbReference type="Proteomes" id="UP000887013"/>
    </source>
</evidence>
<evidence type="ECO:0000256" key="3">
    <source>
        <dbReference type="ARBA" id="ARBA00022989"/>
    </source>
</evidence>
<dbReference type="SUPFAM" id="SSF49313">
    <property type="entry name" value="Cadherin-like"/>
    <property type="match status" value="2"/>
</dbReference>
<dbReference type="GO" id="GO:0007156">
    <property type="term" value="P:homophilic cell adhesion via plasma membrane adhesion molecules"/>
    <property type="evidence" value="ECO:0007669"/>
    <property type="project" value="InterPro"/>
</dbReference>
<dbReference type="PANTHER" id="PTHR24028">
    <property type="entry name" value="CADHERIN-87A"/>
    <property type="match status" value="1"/>
</dbReference>
<organism evidence="7 8">
    <name type="scientific">Nephila pilipes</name>
    <name type="common">Giant wood spider</name>
    <name type="synonym">Nephila maculata</name>
    <dbReference type="NCBI Taxonomy" id="299642"/>
    <lineage>
        <taxon>Eukaryota</taxon>
        <taxon>Metazoa</taxon>
        <taxon>Ecdysozoa</taxon>
        <taxon>Arthropoda</taxon>
        <taxon>Chelicerata</taxon>
        <taxon>Arachnida</taxon>
        <taxon>Araneae</taxon>
        <taxon>Araneomorphae</taxon>
        <taxon>Entelegynae</taxon>
        <taxon>Araneoidea</taxon>
        <taxon>Nephilidae</taxon>
        <taxon>Nephila</taxon>
    </lineage>
</organism>
<proteinExistence type="predicted"/>
<feature type="domain" description="Cadherin" evidence="6">
    <location>
        <begin position="2"/>
        <end position="58"/>
    </location>
</feature>
<comment type="subcellular location">
    <subcellularLocation>
        <location evidence="1">Membrane</location>
        <topology evidence="1">Single-pass membrane protein</topology>
    </subcellularLocation>
</comment>
<keyword evidence="8" id="KW-1185">Reference proteome</keyword>
<accession>A0A8X6Q394</accession>
<keyword evidence="5" id="KW-0106">Calcium</keyword>
<evidence type="ECO:0000313" key="7">
    <source>
        <dbReference type="EMBL" id="GFT97477.1"/>
    </source>
</evidence>
<dbReference type="GO" id="GO:0005509">
    <property type="term" value="F:calcium ion binding"/>
    <property type="evidence" value="ECO:0007669"/>
    <property type="project" value="UniProtKB-UniRule"/>
</dbReference>
<evidence type="ECO:0000259" key="6">
    <source>
        <dbReference type="PROSITE" id="PS50268"/>
    </source>
</evidence>